<gene>
    <name evidence="2" type="ORF">PFICI_13650</name>
</gene>
<organism evidence="2 3">
    <name type="scientific">Pestalotiopsis fici (strain W106-1 / CGMCC3.15140)</name>
    <dbReference type="NCBI Taxonomy" id="1229662"/>
    <lineage>
        <taxon>Eukaryota</taxon>
        <taxon>Fungi</taxon>
        <taxon>Dikarya</taxon>
        <taxon>Ascomycota</taxon>
        <taxon>Pezizomycotina</taxon>
        <taxon>Sordariomycetes</taxon>
        <taxon>Xylariomycetidae</taxon>
        <taxon>Amphisphaeriales</taxon>
        <taxon>Sporocadaceae</taxon>
        <taxon>Pestalotiopsis</taxon>
    </lineage>
</organism>
<accession>W3WQR0</accession>
<evidence type="ECO:0000256" key="1">
    <source>
        <dbReference type="SAM" id="MobiDB-lite"/>
    </source>
</evidence>
<dbReference type="Proteomes" id="UP000030651">
    <property type="component" value="Unassembled WGS sequence"/>
</dbReference>
<name>W3WQR0_PESFW</name>
<proteinExistence type="predicted"/>
<feature type="region of interest" description="Disordered" evidence="1">
    <location>
        <begin position="1"/>
        <end position="39"/>
    </location>
</feature>
<sequence>MLHAEPARDYSRNAGANSSSSASNAGAAIRPAASTVTQESITTAQTLSDALDAKSTTDAHATEQESLVMRPIVRLPPSAPACAPGSTSITYHDTAVSSGVQAPIAPSPTAQAVNHPDPEVVTIPLSQPTMSLEIKVSEAAITAFEELPKMWHRSWAYRPDEPDAYEEAVCHG</sequence>
<dbReference type="AlphaFoldDB" id="W3WQR0"/>
<dbReference type="RefSeq" id="XP_007840422.1">
    <property type="nucleotide sequence ID" value="XM_007842231.1"/>
</dbReference>
<evidence type="ECO:0000313" key="3">
    <source>
        <dbReference type="Proteomes" id="UP000030651"/>
    </source>
</evidence>
<dbReference type="InParanoid" id="W3WQR0"/>
<dbReference type="HOGENOM" id="CLU_1555791_0_0_1"/>
<feature type="compositionally biased region" description="Low complexity" evidence="1">
    <location>
        <begin position="13"/>
        <end position="28"/>
    </location>
</feature>
<feature type="compositionally biased region" description="Basic and acidic residues" evidence="1">
    <location>
        <begin position="1"/>
        <end position="11"/>
    </location>
</feature>
<dbReference type="GeneID" id="19278663"/>
<dbReference type="KEGG" id="pfy:PFICI_13650"/>
<protein>
    <submittedName>
        <fullName evidence="2">Uncharacterized protein</fullName>
    </submittedName>
</protein>
<reference evidence="3" key="1">
    <citation type="journal article" date="2015" name="BMC Genomics">
        <title>Genomic and transcriptomic analysis of the endophytic fungus Pestalotiopsis fici reveals its lifestyle and high potential for synthesis of natural products.</title>
        <authorList>
            <person name="Wang X."/>
            <person name="Zhang X."/>
            <person name="Liu L."/>
            <person name="Xiang M."/>
            <person name="Wang W."/>
            <person name="Sun X."/>
            <person name="Che Y."/>
            <person name="Guo L."/>
            <person name="Liu G."/>
            <person name="Guo L."/>
            <person name="Wang C."/>
            <person name="Yin W.B."/>
            <person name="Stadler M."/>
            <person name="Zhang X."/>
            <person name="Liu X."/>
        </authorList>
    </citation>
    <scope>NUCLEOTIDE SEQUENCE [LARGE SCALE GENOMIC DNA]</scope>
    <source>
        <strain evidence="3">W106-1 / CGMCC3.15140</strain>
    </source>
</reference>
<evidence type="ECO:0000313" key="2">
    <source>
        <dbReference type="EMBL" id="ETS75166.1"/>
    </source>
</evidence>
<dbReference type="EMBL" id="KI912119">
    <property type="protein sequence ID" value="ETS75166.1"/>
    <property type="molecule type" value="Genomic_DNA"/>
</dbReference>
<keyword evidence="3" id="KW-1185">Reference proteome</keyword>